<evidence type="ECO:0000313" key="10">
    <source>
        <dbReference type="EMBL" id="KAL2344706.1"/>
    </source>
</evidence>
<dbReference type="CDD" id="cd07031">
    <property type="entry name" value="RNAP_II_RPB3"/>
    <property type="match status" value="1"/>
</dbReference>
<evidence type="ECO:0000256" key="8">
    <source>
        <dbReference type="SAM" id="SignalP"/>
    </source>
</evidence>
<dbReference type="FunFam" id="2.170.120.12:FF:000005">
    <property type="entry name" value="DNA-directed RNA polymerase family protein"/>
    <property type="match status" value="1"/>
</dbReference>
<dbReference type="Proteomes" id="UP001603857">
    <property type="component" value="Unassembled WGS sequence"/>
</dbReference>
<comment type="subcellular location">
    <subcellularLocation>
        <location evidence="1">Nucleus</location>
    </subcellularLocation>
</comment>
<comment type="caution">
    <text evidence="10">The sequence shown here is derived from an EMBL/GenBank/DDBJ whole genome shotgun (WGS) entry which is preliminary data.</text>
</comment>
<evidence type="ECO:0000256" key="5">
    <source>
        <dbReference type="ARBA" id="ARBA00023242"/>
    </source>
</evidence>
<accession>A0ABD1N9C3</accession>
<dbReference type="Pfam" id="PF01000">
    <property type="entry name" value="RNA_pol_A_bac"/>
    <property type="match status" value="1"/>
</dbReference>
<name>A0ABD1N9C3_9FABA</name>
<keyword evidence="2" id="KW-0240">DNA-directed RNA polymerase</keyword>
<feature type="chain" id="PRO_5044892756" description="DNA-directed RNA polymerase RpoA/D/Rpb3-type domain-containing protein" evidence="8">
    <location>
        <begin position="25"/>
        <end position="528"/>
    </location>
</feature>
<dbReference type="PANTHER" id="PTHR11800">
    <property type="entry name" value="DNA-DIRECTED RNA POLYMERASE"/>
    <property type="match status" value="1"/>
</dbReference>
<keyword evidence="3" id="KW-0007">Acetylation</keyword>
<dbReference type="InterPro" id="IPR036643">
    <property type="entry name" value="RNApol_insert_sf"/>
</dbReference>
<dbReference type="GO" id="GO:0000419">
    <property type="term" value="C:RNA polymerase V complex"/>
    <property type="evidence" value="ECO:0007669"/>
    <property type="project" value="UniProtKB-ARBA"/>
</dbReference>
<dbReference type="SUPFAM" id="SSF55257">
    <property type="entry name" value="RBP11-like subunits of RNA polymerase"/>
    <property type="match status" value="1"/>
</dbReference>
<dbReference type="InterPro" id="IPR036603">
    <property type="entry name" value="RBP11-like"/>
</dbReference>
<keyword evidence="5" id="KW-0539">Nucleus</keyword>
<dbReference type="AlphaFoldDB" id="A0ABD1N9C3"/>
<dbReference type="InterPro" id="IPR001514">
    <property type="entry name" value="DNA-dir_RNA_pol_30-40kDasu_CS"/>
</dbReference>
<dbReference type="PROSITE" id="PS00446">
    <property type="entry name" value="RNA_POL_D_30KD"/>
    <property type="match status" value="1"/>
</dbReference>
<dbReference type="SMART" id="SM00662">
    <property type="entry name" value="RPOLD"/>
    <property type="match status" value="1"/>
</dbReference>
<dbReference type="SUPFAM" id="SSF56553">
    <property type="entry name" value="Insert subdomain of RNA polymerase alpha subunit"/>
    <property type="match status" value="1"/>
</dbReference>
<organism evidence="10 11">
    <name type="scientific">Flemingia macrophylla</name>
    <dbReference type="NCBI Taxonomy" id="520843"/>
    <lineage>
        <taxon>Eukaryota</taxon>
        <taxon>Viridiplantae</taxon>
        <taxon>Streptophyta</taxon>
        <taxon>Embryophyta</taxon>
        <taxon>Tracheophyta</taxon>
        <taxon>Spermatophyta</taxon>
        <taxon>Magnoliopsida</taxon>
        <taxon>eudicotyledons</taxon>
        <taxon>Gunneridae</taxon>
        <taxon>Pentapetalae</taxon>
        <taxon>rosids</taxon>
        <taxon>fabids</taxon>
        <taxon>Fabales</taxon>
        <taxon>Fabaceae</taxon>
        <taxon>Papilionoideae</taxon>
        <taxon>50 kb inversion clade</taxon>
        <taxon>NPAAA clade</taxon>
        <taxon>indigoferoid/millettioid clade</taxon>
        <taxon>Phaseoleae</taxon>
        <taxon>Flemingia</taxon>
    </lineage>
</organism>
<dbReference type="EMBL" id="JBGMDY010000002">
    <property type="protein sequence ID" value="KAL2344706.1"/>
    <property type="molecule type" value="Genomic_DNA"/>
</dbReference>
<gene>
    <name evidence="10" type="ORF">Fmac_005991</name>
</gene>
<dbReference type="HAMAP" id="MF_00320">
    <property type="entry name" value="RNApol_arch_Rpo3"/>
    <property type="match status" value="1"/>
</dbReference>
<evidence type="ECO:0000256" key="4">
    <source>
        <dbReference type="ARBA" id="ARBA00023163"/>
    </source>
</evidence>
<feature type="domain" description="DNA-directed RNA polymerase RpoA/D/Rpb3-type" evidence="9">
    <location>
        <begin position="51"/>
        <end position="508"/>
    </location>
</feature>
<dbReference type="InterPro" id="IPR011262">
    <property type="entry name" value="DNA-dir_RNA_pol_insert"/>
</dbReference>
<keyword evidence="8" id="KW-0732">Signal</keyword>
<evidence type="ECO:0000313" key="11">
    <source>
        <dbReference type="Proteomes" id="UP001603857"/>
    </source>
</evidence>
<feature type="signal peptide" evidence="8">
    <location>
        <begin position="1"/>
        <end position="24"/>
    </location>
</feature>
<protein>
    <recommendedName>
        <fullName evidence="9">DNA-directed RNA polymerase RpoA/D/Rpb3-type domain-containing protein</fullName>
    </recommendedName>
</protein>
<dbReference type="Gene3D" id="2.170.120.12">
    <property type="entry name" value="DNA-directed RNA polymerase, insert domain"/>
    <property type="match status" value="1"/>
</dbReference>
<evidence type="ECO:0000256" key="1">
    <source>
        <dbReference type="ARBA" id="ARBA00004123"/>
    </source>
</evidence>
<proteinExistence type="inferred from homology"/>
<sequence>MRQKRLGVWERVLLSCLFLTGVRAEREERTMEGVSYARMPRVKIRELKDDYAKFELRDTDASIANALRRVMIAEVPTIAIDLVEIEVNSSVLNDEFIAHRLGLIPLTSERAMSMRFSRDCDACDGDGQCEFCSVEFHLRVKCMTDQTLDVSSKDLYSSDHSVVPVDFSDPSNHESADNRGIIIVKLRRGQELRLRAIARKGIGKDHAKWSPAATVTFMYEPEIHINEDLMETLTLEEKREWVDSSPTRVFEIDPVTQQNSQPPPSLPNSNLTALEKHNSSVKPEKTGKTLNLHTVSFWKVPITSCTRSRRVISSMLLQRRIDFQCVLPMWLSRRQHGPKKQLFVGLYCPAVEWFSKAFTFTLEAKHRFALSSSPGSSSPPSPSPRSTSPSSPSLLWFKVLVFVLEPPHQTHDGGCIACLGTLSTEDVDTLPLSVKRRQVMVVDAEAYTYDDEVLKKAEAMGKPGLVEIIARQDSFIFTVESTGAIKASQLVLNAIEILKQKLDAVRLSEDTVEADDQFGELGAHMRGG</sequence>
<reference evidence="10 11" key="1">
    <citation type="submission" date="2024-08" db="EMBL/GenBank/DDBJ databases">
        <title>Insights into the chromosomal genome structure of Flemingia macrophylla.</title>
        <authorList>
            <person name="Ding Y."/>
            <person name="Zhao Y."/>
            <person name="Bi W."/>
            <person name="Wu M."/>
            <person name="Zhao G."/>
            <person name="Gong Y."/>
            <person name="Li W."/>
            <person name="Zhang P."/>
        </authorList>
    </citation>
    <scope>NUCLEOTIDE SEQUENCE [LARGE SCALE GENOMIC DNA]</scope>
    <source>
        <strain evidence="10">DYQJB</strain>
        <tissue evidence="10">Leaf</tissue>
    </source>
</reference>
<dbReference type="InterPro" id="IPR022842">
    <property type="entry name" value="RNAP_Rpo3/Rpb3/RPAC1"/>
</dbReference>
<evidence type="ECO:0000256" key="3">
    <source>
        <dbReference type="ARBA" id="ARBA00022990"/>
    </source>
</evidence>
<feature type="region of interest" description="Disordered" evidence="7">
    <location>
        <begin position="370"/>
        <end position="389"/>
    </location>
</feature>
<evidence type="ECO:0000256" key="6">
    <source>
        <dbReference type="ARBA" id="ARBA00025804"/>
    </source>
</evidence>
<dbReference type="Pfam" id="PF01193">
    <property type="entry name" value="RNA_pol_L"/>
    <property type="match status" value="1"/>
</dbReference>
<dbReference type="GO" id="GO:0000418">
    <property type="term" value="C:RNA polymerase IV complex"/>
    <property type="evidence" value="ECO:0007669"/>
    <property type="project" value="UniProtKB-ARBA"/>
</dbReference>
<evidence type="ECO:0000256" key="7">
    <source>
        <dbReference type="SAM" id="MobiDB-lite"/>
    </source>
</evidence>
<comment type="similarity">
    <text evidence="6">Belongs to the archaeal Rpo3/eukaryotic RPB3 RNA polymerase subunit family.</text>
</comment>
<keyword evidence="11" id="KW-1185">Reference proteome</keyword>
<dbReference type="Gene3D" id="3.30.1360.10">
    <property type="entry name" value="RNA polymerase, RBP11-like subunit"/>
    <property type="match status" value="2"/>
</dbReference>
<keyword evidence="4" id="KW-0804">Transcription</keyword>
<dbReference type="NCBIfam" id="NF001988">
    <property type="entry name" value="PRK00783.1"/>
    <property type="match status" value="1"/>
</dbReference>
<dbReference type="InterPro" id="IPR050518">
    <property type="entry name" value="Rpo3/RPB3_RNA_Pol_subunit"/>
</dbReference>
<dbReference type="PANTHER" id="PTHR11800:SF2">
    <property type="entry name" value="DNA-DIRECTED RNA POLYMERASE II SUBUNIT RPB3"/>
    <property type="match status" value="1"/>
</dbReference>
<evidence type="ECO:0000259" key="9">
    <source>
        <dbReference type="SMART" id="SM00662"/>
    </source>
</evidence>
<dbReference type="InterPro" id="IPR011263">
    <property type="entry name" value="DNA-dir_RNA_pol_RpoA/D/Rpb3"/>
</dbReference>
<evidence type="ECO:0000256" key="2">
    <source>
        <dbReference type="ARBA" id="ARBA00022478"/>
    </source>
</evidence>